<organism evidence="2 3">
    <name type="scientific">Candidatus Corynebacterium gallistercoris</name>
    <dbReference type="NCBI Taxonomy" id="2838530"/>
    <lineage>
        <taxon>Bacteria</taxon>
        <taxon>Bacillati</taxon>
        <taxon>Actinomycetota</taxon>
        <taxon>Actinomycetes</taxon>
        <taxon>Mycobacteriales</taxon>
        <taxon>Corynebacteriaceae</taxon>
        <taxon>Corynebacterium</taxon>
    </lineage>
</organism>
<dbReference type="AlphaFoldDB" id="A0A9D1RZF1"/>
<comment type="caution">
    <text evidence="2">The sequence shown here is derived from an EMBL/GenBank/DDBJ whole genome shotgun (WGS) entry which is preliminary data.</text>
</comment>
<dbReference type="GO" id="GO:0004252">
    <property type="term" value="F:serine-type endopeptidase activity"/>
    <property type="evidence" value="ECO:0007669"/>
    <property type="project" value="InterPro"/>
</dbReference>
<reference evidence="2" key="1">
    <citation type="journal article" date="2021" name="PeerJ">
        <title>Extensive microbial diversity within the chicken gut microbiome revealed by metagenomics and culture.</title>
        <authorList>
            <person name="Gilroy R."/>
            <person name="Ravi A."/>
            <person name="Getino M."/>
            <person name="Pursley I."/>
            <person name="Horton D.L."/>
            <person name="Alikhan N.F."/>
            <person name="Baker D."/>
            <person name="Gharbi K."/>
            <person name="Hall N."/>
            <person name="Watson M."/>
            <person name="Adriaenssens E.M."/>
            <person name="Foster-Nyarko E."/>
            <person name="Jarju S."/>
            <person name="Secka A."/>
            <person name="Antonio M."/>
            <person name="Oren A."/>
            <person name="Chaudhuri R.R."/>
            <person name="La Ragione R."/>
            <person name="Hildebrand F."/>
            <person name="Pallen M.J."/>
        </authorList>
    </citation>
    <scope>NUCLEOTIDE SEQUENCE</scope>
    <source>
        <strain evidence="2">4376</strain>
    </source>
</reference>
<dbReference type="PROSITE" id="PS00134">
    <property type="entry name" value="TRYPSIN_HIS"/>
    <property type="match status" value="1"/>
</dbReference>
<sequence>MKRKAVAVAKKAKTTAIAAAALAAFTTAPVATAEPDSTASNGATAHAGERFFIETSARPIGCTINSFIIVDGEASLLTAGHCIKAAKNEGTPLQVKTVSGQALAGKEELGRATYQVNRPGLLFDRTNGLQDVATLPLAEGVDVDYTTLKSSFTPSLGSSEILRGFFSGEPVGLGEPRRVTANLTGTMVCKDGSTTARTCGPIVYANEQTQDVVALIPSFPGDSGGPLTILGEDGKRHVIGTGSLSLGLISIYDNR</sequence>
<dbReference type="Proteomes" id="UP000824189">
    <property type="component" value="Unassembled WGS sequence"/>
</dbReference>
<keyword evidence="1" id="KW-0732">Signal</keyword>
<evidence type="ECO:0000313" key="2">
    <source>
        <dbReference type="EMBL" id="HIW96320.1"/>
    </source>
</evidence>
<dbReference type="EMBL" id="DXFZ01000091">
    <property type="protein sequence ID" value="HIW96320.1"/>
    <property type="molecule type" value="Genomic_DNA"/>
</dbReference>
<evidence type="ECO:0000256" key="1">
    <source>
        <dbReference type="SAM" id="SignalP"/>
    </source>
</evidence>
<evidence type="ECO:0000313" key="3">
    <source>
        <dbReference type="Proteomes" id="UP000824189"/>
    </source>
</evidence>
<feature type="signal peptide" evidence="1">
    <location>
        <begin position="1"/>
        <end position="33"/>
    </location>
</feature>
<dbReference type="InterPro" id="IPR018114">
    <property type="entry name" value="TRYPSIN_HIS"/>
</dbReference>
<proteinExistence type="predicted"/>
<feature type="chain" id="PRO_5038824197" evidence="1">
    <location>
        <begin position="34"/>
        <end position="255"/>
    </location>
</feature>
<name>A0A9D1RZF1_9CORY</name>
<dbReference type="InterPro" id="IPR009003">
    <property type="entry name" value="Peptidase_S1_PA"/>
</dbReference>
<gene>
    <name evidence="2" type="ORF">H9867_07560</name>
</gene>
<protein>
    <submittedName>
        <fullName evidence="2">S1 family peptidase</fullName>
    </submittedName>
</protein>
<accession>A0A9D1RZF1</accession>
<reference evidence="2" key="2">
    <citation type="submission" date="2021-04" db="EMBL/GenBank/DDBJ databases">
        <authorList>
            <person name="Gilroy R."/>
        </authorList>
    </citation>
    <scope>NUCLEOTIDE SEQUENCE</scope>
    <source>
        <strain evidence="2">4376</strain>
    </source>
</reference>
<dbReference type="SUPFAM" id="SSF50494">
    <property type="entry name" value="Trypsin-like serine proteases"/>
    <property type="match status" value="1"/>
</dbReference>
<dbReference type="GO" id="GO:0006508">
    <property type="term" value="P:proteolysis"/>
    <property type="evidence" value="ECO:0007669"/>
    <property type="project" value="InterPro"/>
</dbReference>